<sequence length="111" mass="12164">MWVSIGQTGLEIIATFAKAYGVDPPFASGKGGTQDHRCTRAESHKALLLKLYEEWSVSRHATPSSGGRKGKRVKESENNDKTSSSVIAVGTRQWLHSVNTDLSMRTANLYV</sequence>
<reference evidence="2 3" key="1">
    <citation type="submission" date="2016-02" db="EMBL/GenBank/DDBJ databases">
        <title>Species-wide whole genome sequencing reveals diversity, host range in Lonsdalea quercina.</title>
        <authorList>
            <person name="Li Y."/>
        </authorList>
    </citation>
    <scope>NUCLEOTIDE SEQUENCE [LARGE SCALE GENOMIC DNA]</scope>
    <source>
        <strain evidence="2 3">LMG 26265</strain>
    </source>
</reference>
<evidence type="ECO:0000313" key="3">
    <source>
        <dbReference type="Proteomes" id="UP000194040"/>
    </source>
</evidence>
<dbReference type="EMBL" id="LUTQ01000009">
    <property type="protein sequence ID" value="OSN11112.1"/>
    <property type="molecule type" value="Genomic_DNA"/>
</dbReference>
<evidence type="ECO:0000256" key="1">
    <source>
        <dbReference type="SAM" id="MobiDB-lite"/>
    </source>
</evidence>
<gene>
    <name evidence="2" type="ORF">AU512_04870</name>
</gene>
<organism evidence="2 3">
    <name type="scientific">Lonsdalea iberica</name>
    <dbReference type="NCBI Taxonomy" id="1082703"/>
    <lineage>
        <taxon>Bacteria</taxon>
        <taxon>Pseudomonadati</taxon>
        <taxon>Pseudomonadota</taxon>
        <taxon>Gammaproteobacteria</taxon>
        <taxon>Enterobacterales</taxon>
        <taxon>Pectobacteriaceae</taxon>
        <taxon>Lonsdalea</taxon>
    </lineage>
</organism>
<accession>A0ABX3XHQ9</accession>
<feature type="region of interest" description="Disordered" evidence="1">
    <location>
        <begin position="59"/>
        <end position="85"/>
    </location>
</feature>
<dbReference type="Proteomes" id="UP000194040">
    <property type="component" value="Unassembled WGS sequence"/>
</dbReference>
<keyword evidence="3" id="KW-1185">Reference proteome</keyword>
<comment type="caution">
    <text evidence="2">The sequence shown here is derived from an EMBL/GenBank/DDBJ whole genome shotgun (WGS) entry which is preliminary data.</text>
</comment>
<evidence type="ECO:0000313" key="2">
    <source>
        <dbReference type="EMBL" id="OSN11112.1"/>
    </source>
</evidence>
<proteinExistence type="predicted"/>
<protein>
    <recommendedName>
        <fullName evidence="4">Transposase</fullName>
    </recommendedName>
</protein>
<name>A0ABX3XHQ9_9GAMM</name>
<evidence type="ECO:0008006" key="4">
    <source>
        <dbReference type="Google" id="ProtNLM"/>
    </source>
</evidence>